<organism evidence="2 3">
    <name type="scientific">Kytococcus aerolatus</name>
    <dbReference type="NCBI Taxonomy" id="592308"/>
    <lineage>
        <taxon>Bacteria</taxon>
        <taxon>Bacillati</taxon>
        <taxon>Actinomycetota</taxon>
        <taxon>Actinomycetes</taxon>
        <taxon>Micrococcales</taxon>
        <taxon>Kytococcaceae</taxon>
        <taxon>Kytococcus</taxon>
    </lineage>
</organism>
<proteinExistence type="predicted"/>
<name>A0A212TIG3_9MICO</name>
<dbReference type="Proteomes" id="UP000198122">
    <property type="component" value="Unassembled WGS sequence"/>
</dbReference>
<sequence>MTAKYTSDCPLCGERISQGDPIYPQRGHPARYWICEPCQVNDPERPIDAAFLQRKIRRRLEGPLVNRKSSPYTPRVPEAKILGEVGEELYLRTDADVDLREDLKRWGAEGGPRALSWAKTRRLLQWLDQFQECPGVSPPDPETEFLKSYQRGLVSQWVRGQADGPPDGGHTGGGSPPKADSR</sequence>
<dbReference type="AlphaFoldDB" id="A0A212TIG3"/>
<gene>
    <name evidence="2" type="ORF">SAMN05445756_1391</name>
</gene>
<feature type="compositionally biased region" description="Gly residues" evidence="1">
    <location>
        <begin position="166"/>
        <end position="175"/>
    </location>
</feature>
<evidence type="ECO:0000313" key="2">
    <source>
        <dbReference type="EMBL" id="SNC65644.1"/>
    </source>
</evidence>
<evidence type="ECO:0000313" key="3">
    <source>
        <dbReference type="Proteomes" id="UP000198122"/>
    </source>
</evidence>
<keyword evidence="3" id="KW-1185">Reference proteome</keyword>
<dbReference type="EMBL" id="FYEZ01000001">
    <property type="protein sequence ID" value="SNC65644.1"/>
    <property type="molecule type" value="Genomic_DNA"/>
</dbReference>
<feature type="region of interest" description="Disordered" evidence="1">
    <location>
        <begin position="156"/>
        <end position="182"/>
    </location>
</feature>
<protein>
    <submittedName>
        <fullName evidence="2">Uncharacterized protein</fullName>
    </submittedName>
</protein>
<dbReference type="RefSeq" id="WP_088818231.1">
    <property type="nucleotide sequence ID" value="NZ_FYEZ01000001.1"/>
</dbReference>
<reference evidence="2 3" key="1">
    <citation type="submission" date="2017-06" db="EMBL/GenBank/DDBJ databases">
        <authorList>
            <person name="Kim H.J."/>
            <person name="Triplett B.A."/>
        </authorList>
    </citation>
    <scope>NUCLEOTIDE SEQUENCE [LARGE SCALE GENOMIC DNA]</scope>
    <source>
        <strain evidence="2 3">DSM 22179</strain>
    </source>
</reference>
<accession>A0A212TIG3</accession>
<evidence type="ECO:0000256" key="1">
    <source>
        <dbReference type="SAM" id="MobiDB-lite"/>
    </source>
</evidence>